<dbReference type="GO" id="GO:0003998">
    <property type="term" value="F:acylphosphatase activity"/>
    <property type="evidence" value="ECO:0007669"/>
    <property type="project" value="UniProtKB-EC"/>
</dbReference>
<comment type="similarity">
    <text evidence="1 5">Belongs to the acylphosphatase family.</text>
</comment>
<dbReference type="InterPro" id="IPR036046">
    <property type="entry name" value="Acylphosphatase-like_dom_sf"/>
</dbReference>
<accession>A0A0E9LWR7</accession>
<dbReference type="SUPFAM" id="SSF54975">
    <property type="entry name" value="Acylphosphatase/BLUF domain-like"/>
    <property type="match status" value="1"/>
</dbReference>
<dbReference type="Gene3D" id="3.30.70.100">
    <property type="match status" value="1"/>
</dbReference>
<dbReference type="PANTHER" id="PTHR47268:SF4">
    <property type="entry name" value="ACYLPHOSPHATASE"/>
    <property type="match status" value="1"/>
</dbReference>
<dbReference type="STRING" id="1236989.JCM15548_11976"/>
<dbReference type="EMBL" id="BAZW01000012">
    <property type="protein sequence ID" value="GAO29753.1"/>
    <property type="molecule type" value="Genomic_DNA"/>
</dbReference>
<protein>
    <recommendedName>
        <fullName evidence="2 4">acylphosphatase</fullName>
        <ecNumber evidence="2 4">3.6.1.7</ecNumber>
    </recommendedName>
</protein>
<organism evidence="7 8">
    <name type="scientific">Geofilum rubicundum JCM 15548</name>
    <dbReference type="NCBI Taxonomy" id="1236989"/>
    <lineage>
        <taxon>Bacteria</taxon>
        <taxon>Pseudomonadati</taxon>
        <taxon>Bacteroidota</taxon>
        <taxon>Bacteroidia</taxon>
        <taxon>Marinilabiliales</taxon>
        <taxon>Marinilabiliaceae</taxon>
        <taxon>Geofilum</taxon>
    </lineage>
</organism>
<evidence type="ECO:0000256" key="3">
    <source>
        <dbReference type="ARBA" id="ARBA00047645"/>
    </source>
</evidence>
<dbReference type="PANTHER" id="PTHR47268">
    <property type="entry name" value="ACYLPHOSPHATASE"/>
    <property type="match status" value="1"/>
</dbReference>
<dbReference type="PROSITE" id="PS51160">
    <property type="entry name" value="ACYLPHOSPHATASE_3"/>
    <property type="match status" value="1"/>
</dbReference>
<dbReference type="AlphaFoldDB" id="A0A0E9LWR7"/>
<dbReference type="Proteomes" id="UP000032900">
    <property type="component" value="Unassembled WGS sequence"/>
</dbReference>
<evidence type="ECO:0000259" key="6">
    <source>
        <dbReference type="PROSITE" id="PS51160"/>
    </source>
</evidence>
<feature type="domain" description="Acylphosphatase-like" evidence="6">
    <location>
        <begin position="1"/>
        <end position="86"/>
    </location>
</feature>
<dbReference type="EC" id="3.6.1.7" evidence="2 4"/>
<feature type="active site" evidence="4">
    <location>
        <position position="15"/>
    </location>
</feature>
<name>A0A0E9LWR7_9BACT</name>
<evidence type="ECO:0000256" key="5">
    <source>
        <dbReference type="RuleBase" id="RU004168"/>
    </source>
</evidence>
<keyword evidence="4 7" id="KW-0378">Hydrolase</keyword>
<gene>
    <name evidence="7" type="ORF">JCM15548_11976</name>
</gene>
<dbReference type="InterPro" id="IPR001792">
    <property type="entry name" value="Acylphosphatase-like_dom"/>
</dbReference>
<comment type="caution">
    <text evidence="7">The sequence shown here is derived from an EMBL/GenBank/DDBJ whole genome shotgun (WGS) entry which is preliminary data.</text>
</comment>
<evidence type="ECO:0000256" key="1">
    <source>
        <dbReference type="ARBA" id="ARBA00005614"/>
    </source>
</evidence>
<dbReference type="Pfam" id="PF00708">
    <property type="entry name" value="Acylphosphatase"/>
    <property type="match status" value="1"/>
</dbReference>
<evidence type="ECO:0000256" key="2">
    <source>
        <dbReference type="ARBA" id="ARBA00012150"/>
    </source>
</evidence>
<evidence type="ECO:0000313" key="8">
    <source>
        <dbReference type="Proteomes" id="UP000032900"/>
    </source>
</evidence>
<evidence type="ECO:0000313" key="7">
    <source>
        <dbReference type="EMBL" id="GAO29753.1"/>
    </source>
</evidence>
<reference evidence="7 8" key="1">
    <citation type="journal article" date="2015" name="Microbes Environ.">
        <title>Distribution and evolution of nitrogen fixation genes in the phylum bacteroidetes.</title>
        <authorList>
            <person name="Inoue J."/>
            <person name="Oshima K."/>
            <person name="Suda W."/>
            <person name="Sakamoto M."/>
            <person name="Iino T."/>
            <person name="Noda S."/>
            <person name="Hongoh Y."/>
            <person name="Hattori M."/>
            <person name="Ohkuma M."/>
        </authorList>
    </citation>
    <scope>NUCLEOTIDE SEQUENCE [LARGE SCALE GENOMIC DNA]</scope>
    <source>
        <strain evidence="7">JCM 15548</strain>
    </source>
</reference>
<sequence>MKVLVDGRVQGVGYRYFVEKQAVRYRISGHVKNLPGGTVEIDAEGEVDQIRDFLEQCHQGPPMARVDLFHRLDVTPYGHTRFRILHHEEL</sequence>
<evidence type="ECO:0000256" key="4">
    <source>
        <dbReference type="PROSITE-ProRule" id="PRU00520"/>
    </source>
</evidence>
<dbReference type="InterPro" id="IPR020456">
    <property type="entry name" value="Acylphosphatase"/>
</dbReference>
<keyword evidence="8" id="KW-1185">Reference proteome</keyword>
<feature type="active site" evidence="4">
    <location>
        <position position="33"/>
    </location>
</feature>
<proteinExistence type="inferred from homology"/>
<comment type="catalytic activity">
    <reaction evidence="3 4">
        <text>an acyl phosphate + H2O = a carboxylate + phosphate + H(+)</text>
        <dbReference type="Rhea" id="RHEA:14965"/>
        <dbReference type="ChEBI" id="CHEBI:15377"/>
        <dbReference type="ChEBI" id="CHEBI:15378"/>
        <dbReference type="ChEBI" id="CHEBI:29067"/>
        <dbReference type="ChEBI" id="CHEBI:43474"/>
        <dbReference type="ChEBI" id="CHEBI:59918"/>
        <dbReference type="EC" id="3.6.1.7"/>
    </reaction>
</comment>